<dbReference type="Proteomes" id="UP000578352">
    <property type="component" value="Unassembled WGS sequence"/>
</dbReference>
<evidence type="ECO:0000313" key="2">
    <source>
        <dbReference type="Proteomes" id="UP000578352"/>
    </source>
</evidence>
<keyword evidence="1" id="KW-0808">Transferase</keyword>
<protein>
    <submittedName>
        <fullName evidence="1">Glycosyltransferase involved in cell wall biosynthesis</fullName>
    </submittedName>
</protein>
<dbReference type="Gene3D" id="3.40.50.2000">
    <property type="entry name" value="Glycogen Phosphorylase B"/>
    <property type="match status" value="1"/>
</dbReference>
<accession>A0A853CRQ5</accession>
<proteinExistence type="predicted"/>
<evidence type="ECO:0000313" key="1">
    <source>
        <dbReference type="EMBL" id="NYJ23019.1"/>
    </source>
</evidence>
<organism evidence="1 2">
    <name type="scientific">Leifsonia shinshuensis</name>
    <dbReference type="NCBI Taxonomy" id="150026"/>
    <lineage>
        <taxon>Bacteria</taxon>
        <taxon>Bacillati</taxon>
        <taxon>Actinomycetota</taxon>
        <taxon>Actinomycetes</taxon>
        <taxon>Micrococcales</taxon>
        <taxon>Microbacteriaceae</taxon>
        <taxon>Leifsonia</taxon>
    </lineage>
</organism>
<dbReference type="AlphaFoldDB" id="A0A853CRQ5"/>
<comment type="caution">
    <text evidence="1">The sequence shown here is derived from an EMBL/GenBank/DDBJ whole genome shotgun (WGS) entry which is preliminary data.</text>
</comment>
<name>A0A853CRQ5_9MICO</name>
<dbReference type="GO" id="GO:0016740">
    <property type="term" value="F:transferase activity"/>
    <property type="evidence" value="ECO:0007669"/>
    <property type="project" value="UniProtKB-KW"/>
</dbReference>
<dbReference type="Pfam" id="PF13692">
    <property type="entry name" value="Glyco_trans_1_4"/>
    <property type="match status" value="1"/>
</dbReference>
<reference evidence="1 2" key="1">
    <citation type="submission" date="2020-07" db="EMBL/GenBank/DDBJ databases">
        <title>Sequencing the genomes of 1000 actinobacteria strains.</title>
        <authorList>
            <person name="Klenk H.-P."/>
        </authorList>
    </citation>
    <scope>NUCLEOTIDE SEQUENCE [LARGE SCALE GENOMIC DNA]</scope>
    <source>
        <strain evidence="1 2">DSM 15165</strain>
    </source>
</reference>
<gene>
    <name evidence="1" type="ORF">HNR13_001306</name>
</gene>
<dbReference type="RefSeq" id="WP_179604996.1">
    <property type="nucleotide sequence ID" value="NZ_BAABEH010000001.1"/>
</dbReference>
<dbReference type="SUPFAM" id="SSF53756">
    <property type="entry name" value="UDP-Glycosyltransferase/glycogen phosphorylase"/>
    <property type="match status" value="1"/>
</dbReference>
<dbReference type="EMBL" id="JACCFL010000001">
    <property type="protein sequence ID" value="NYJ23019.1"/>
    <property type="molecule type" value="Genomic_DNA"/>
</dbReference>
<sequence>MKVGYGRVWDPSYPRNARIRAYLRDRFGADITVNRRWEGSRLRRIPHDIGSLLFGLGGKRLYVLAEFSLPYAPVLWLVARLNRGVFVVDGFVGQYETMVEDWKKARPGTLRARWYATVDRIACRLADLVLIDTRVRAQALAGAHPGTEVLSLPVGAPAWARPAAERGRRTGRVEVLYYGNYIPLHGLPVVLAAIERAAREVDLGVTLVGDGTPRPDVERQAARLGIAGLCRFVDPVPEEELAHHIRDADVVLGIFGDSEKARSVIANKVWQGLASGKMVITRASPALAEIADVCGAQLSQVDGESEEALVAALAEALVARAARPAAVEGETAAALEAYVASEYDRFGRRVEELLAARRR</sequence>